<keyword evidence="5 6" id="KW-0408">Iron</keyword>
<keyword evidence="4" id="KW-0249">Electron transport</keyword>
<dbReference type="GO" id="GO:0005506">
    <property type="term" value="F:iron ion binding"/>
    <property type="evidence" value="ECO:0007669"/>
    <property type="project" value="InterPro"/>
</dbReference>
<dbReference type="GO" id="GO:0009055">
    <property type="term" value="F:electron transfer activity"/>
    <property type="evidence" value="ECO:0007669"/>
    <property type="project" value="InterPro"/>
</dbReference>
<keyword evidence="3 6" id="KW-0479">Metal-binding</keyword>
<evidence type="ECO:0000256" key="7">
    <source>
        <dbReference type="PIRSR" id="PIRSR000027-2"/>
    </source>
</evidence>
<feature type="signal peptide" evidence="8">
    <location>
        <begin position="1"/>
        <end position="25"/>
    </location>
</feature>
<dbReference type="AlphaFoldDB" id="A0A7W9CU69"/>
<keyword evidence="2 7" id="KW-0349">Heme</keyword>
<protein>
    <submittedName>
        <fullName evidence="9">Cytochrome c556</fullName>
    </submittedName>
</protein>
<reference evidence="9 10" key="1">
    <citation type="submission" date="2020-08" db="EMBL/GenBank/DDBJ databases">
        <title>Genomic Encyclopedia of Type Strains, Phase IV (KMG-IV): sequencing the most valuable type-strain genomes for metagenomic binning, comparative biology and taxonomic classification.</title>
        <authorList>
            <person name="Goeker M."/>
        </authorList>
    </citation>
    <scope>NUCLEOTIDE SEQUENCE [LARGE SCALE GENOMIC DNA]</scope>
    <source>
        <strain evidence="9 10">DSM 16268</strain>
    </source>
</reference>
<dbReference type="GO" id="GO:0022900">
    <property type="term" value="P:electron transport chain"/>
    <property type="evidence" value="ECO:0007669"/>
    <property type="project" value="InterPro"/>
</dbReference>
<evidence type="ECO:0000313" key="10">
    <source>
        <dbReference type="Proteomes" id="UP000523821"/>
    </source>
</evidence>
<dbReference type="PROSITE" id="PS51009">
    <property type="entry name" value="CYTCII"/>
    <property type="match status" value="1"/>
</dbReference>
<feature type="binding site" description="axial binding residue" evidence="6">
    <location>
        <position position="141"/>
    </location>
    <ligand>
        <name>heme c</name>
        <dbReference type="ChEBI" id="CHEBI:61717"/>
    </ligand>
    <ligandPart>
        <name>Fe</name>
        <dbReference type="ChEBI" id="CHEBI:18248"/>
    </ligandPart>
</feature>
<name>A0A7W9CU69_9HYPH</name>
<dbReference type="PRINTS" id="PR00608">
    <property type="entry name" value="CYTCHROMECII"/>
</dbReference>
<evidence type="ECO:0000256" key="1">
    <source>
        <dbReference type="ARBA" id="ARBA00022448"/>
    </source>
</evidence>
<keyword evidence="8" id="KW-0732">Signal</keyword>
<gene>
    <name evidence="9" type="ORF">GGQ63_000781</name>
</gene>
<dbReference type="RefSeq" id="WP_183852754.1">
    <property type="nucleotide sequence ID" value="NZ_JACHOO010000002.1"/>
</dbReference>
<dbReference type="InterPro" id="IPR002321">
    <property type="entry name" value="Cyt_c_II"/>
</dbReference>
<dbReference type="GO" id="GO:0020037">
    <property type="term" value="F:heme binding"/>
    <property type="evidence" value="ECO:0007669"/>
    <property type="project" value="InterPro"/>
</dbReference>
<feature type="chain" id="PRO_5031138728" evidence="8">
    <location>
        <begin position="26"/>
        <end position="149"/>
    </location>
</feature>
<evidence type="ECO:0000256" key="2">
    <source>
        <dbReference type="ARBA" id="ARBA00022617"/>
    </source>
</evidence>
<evidence type="ECO:0000256" key="8">
    <source>
        <dbReference type="SAM" id="SignalP"/>
    </source>
</evidence>
<sequence>MPRLSVLLRAAALCALLAPAGAALAQQDLPAAREATMKEIAGAARTVGQMVQGRTSYDAAAAKAALETMSAAAERFPDLFPADSGPDGAALPAIWENKADFEARAMKLSADATAAANATGGGVEALKTAFARIGRSCGGCHELYRAPSP</sequence>
<dbReference type="Pfam" id="PF01322">
    <property type="entry name" value="Cytochrom_C_2"/>
    <property type="match status" value="1"/>
</dbReference>
<dbReference type="EMBL" id="JACHOO010000002">
    <property type="protein sequence ID" value="MBB5751729.1"/>
    <property type="molecule type" value="Genomic_DNA"/>
</dbReference>
<evidence type="ECO:0000256" key="5">
    <source>
        <dbReference type="ARBA" id="ARBA00023004"/>
    </source>
</evidence>
<organism evidence="9 10">
    <name type="scientific">Prosthecomicrobium pneumaticum</name>
    <dbReference type="NCBI Taxonomy" id="81895"/>
    <lineage>
        <taxon>Bacteria</taxon>
        <taxon>Pseudomonadati</taxon>
        <taxon>Pseudomonadota</taxon>
        <taxon>Alphaproteobacteria</taxon>
        <taxon>Hyphomicrobiales</taxon>
        <taxon>Kaistiaceae</taxon>
        <taxon>Prosthecomicrobium</taxon>
    </lineage>
</organism>
<dbReference type="InterPro" id="IPR015984">
    <property type="entry name" value="Cyt_c_prime_subgr"/>
</dbReference>
<accession>A0A7W9CU69</accession>
<evidence type="ECO:0000313" key="9">
    <source>
        <dbReference type="EMBL" id="MBB5751729.1"/>
    </source>
</evidence>
<proteinExistence type="predicted"/>
<keyword evidence="1" id="KW-0813">Transport</keyword>
<dbReference type="InterPro" id="IPR010980">
    <property type="entry name" value="Cyt_c/b562"/>
</dbReference>
<evidence type="ECO:0000256" key="4">
    <source>
        <dbReference type="ARBA" id="ARBA00022982"/>
    </source>
</evidence>
<comment type="caution">
    <text evidence="9">The sequence shown here is derived from an EMBL/GenBank/DDBJ whole genome shotgun (WGS) entry which is preliminary data.</text>
</comment>
<keyword evidence="10" id="KW-1185">Reference proteome</keyword>
<dbReference type="Proteomes" id="UP000523821">
    <property type="component" value="Unassembled WGS sequence"/>
</dbReference>
<dbReference type="PIRSF" id="PIRSF000027">
    <property type="entry name" value="Cytc_c_prime"/>
    <property type="match status" value="1"/>
</dbReference>
<feature type="binding site" description="covalent" evidence="7">
    <location>
        <position position="140"/>
    </location>
    <ligand>
        <name>heme c</name>
        <dbReference type="ChEBI" id="CHEBI:61717"/>
    </ligand>
</feature>
<dbReference type="Gene3D" id="1.20.120.10">
    <property type="entry name" value="Cytochrome c/b562"/>
    <property type="match status" value="1"/>
</dbReference>
<dbReference type="InterPro" id="IPR012127">
    <property type="entry name" value="Cyt_c_prime"/>
</dbReference>
<dbReference type="GO" id="GO:0042597">
    <property type="term" value="C:periplasmic space"/>
    <property type="evidence" value="ECO:0007669"/>
    <property type="project" value="InterPro"/>
</dbReference>
<evidence type="ECO:0000256" key="3">
    <source>
        <dbReference type="ARBA" id="ARBA00022723"/>
    </source>
</evidence>
<evidence type="ECO:0000256" key="6">
    <source>
        <dbReference type="PIRSR" id="PIRSR000027-1"/>
    </source>
</evidence>
<comment type="PTM">
    <text evidence="7">Binds 1 heme group per subunit.</text>
</comment>
<feature type="binding site" description="covalent" evidence="7">
    <location>
        <position position="137"/>
    </location>
    <ligand>
        <name>heme c</name>
        <dbReference type="ChEBI" id="CHEBI:61717"/>
    </ligand>
</feature>
<dbReference type="SUPFAM" id="SSF47175">
    <property type="entry name" value="Cytochromes"/>
    <property type="match status" value="1"/>
</dbReference>